<dbReference type="Proteomes" id="UP000308724">
    <property type="component" value="Unassembled WGS sequence"/>
</dbReference>
<reference evidence="1 2" key="1">
    <citation type="submission" date="2018-10" db="EMBL/GenBank/DDBJ databases">
        <title>Fifty Aureobasidium pullulans genomes reveal a recombining polyextremotolerant generalist.</title>
        <authorList>
            <person name="Gostincar C."/>
            <person name="Turk M."/>
            <person name="Zajc J."/>
            <person name="Gunde-Cimerman N."/>
        </authorList>
    </citation>
    <scope>NUCLEOTIDE SEQUENCE [LARGE SCALE GENOMIC DNA]</scope>
    <source>
        <strain evidence="1 2">EXF-1645</strain>
    </source>
</reference>
<proteinExistence type="predicted"/>
<gene>
    <name evidence="1" type="ORF">D6C78_06104</name>
</gene>
<organism evidence="1 2">
    <name type="scientific">Aureobasidium pullulans</name>
    <name type="common">Black yeast</name>
    <name type="synonym">Pullularia pullulans</name>
    <dbReference type="NCBI Taxonomy" id="5580"/>
    <lineage>
        <taxon>Eukaryota</taxon>
        <taxon>Fungi</taxon>
        <taxon>Dikarya</taxon>
        <taxon>Ascomycota</taxon>
        <taxon>Pezizomycotina</taxon>
        <taxon>Dothideomycetes</taxon>
        <taxon>Dothideomycetidae</taxon>
        <taxon>Dothideales</taxon>
        <taxon>Saccotheciaceae</taxon>
        <taxon>Aureobasidium</taxon>
    </lineage>
</organism>
<evidence type="ECO:0000313" key="1">
    <source>
        <dbReference type="EMBL" id="TIA35460.1"/>
    </source>
</evidence>
<sequence>MNCKHEDERLKRALDDAHHRWMASAEMRQIRHWALGHAREWIMFTYNQMVDMRKQQHEAHLATVPYYELYKIYSGRPPISQPQMHELRMQMSAAQGAYQRGIDEDWKNSLQRYPEVLDYYFNLVEFRLPGEKSIAVQEPVFGGPVAPDLKKTESKGGKRMMMQPSLPMPGGPFIMPPGGPPRMGGPGPGRMPPPFAMGMRPGGF</sequence>
<dbReference type="AlphaFoldDB" id="A0A4T0BLN0"/>
<evidence type="ECO:0000313" key="2">
    <source>
        <dbReference type="Proteomes" id="UP000308724"/>
    </source>
</evidence>
<protein>
    <submittedName>
        <fullName evidence="1">Uncharacterized protein</fullName>
    </submittedName>
</protein>
<accession>A0A4T0BLN0</accession>
<name>A0A4T0BLN0_AURPU</name>
<comment type="caution">
    <text evidence="1">The sequence shown here is derived from an EMBL/GenBank/DDBJ whole genome shotgun (WGS) entry which is preliminary data.</text>
</comment>
<dbReference type="EMBL" id="QZBZ01000129">
    <property type="protein sequence ID" value="TIA35460.1"/>
    <property type="molecule type" value="Genomic_DNA"/>
</dbReference>